<dbReference type="Gene3D" id="3.40.50.300">
    <property type="entry name" value="P-loop containing nucleotide triphosphate hydrolases"/>
    <property type="match status" value="1"/>
</dbReference>
<gene>
    <name evidence="1" type="ORF">JZL65_01250</name>
</gene>
<dbReference type="Pfam" id="PF21448">
    <property type="entry name" value="DNMK"/>
    <property type="match status" value="1"/>
</dbReference>
<evidence type="ECO:0000313" key="1">
    <source>
        <dbReference type="EMBL" id="QWY77742.1"/>
    </source>
</evidence>
<dbReference type="InterPro" id="IPR048444">
    <property type="entry name" value="DNMK"/>
</dbReference>
<name>A0A9E6MZ44_9PROT</name>
<organism evidence="1 2">
    <name type="scientific">Ferrovum myxofaciens</name>
    <dbReference type="NCBI Taxonomy" id="416213"/>
    <lineage>
        <taxon>Bacteria</taxon>
        <taxon>Pseudomonadati</taxon>
        <taxon>Pseudomonadota</taxon>
        <taxon>Betaproteobacteria</taxon>
        <taxon>Ferrovales</taxon>
        <taxon>Ferrovaceae</taxon>
        <taxon>Ferrovum</taxon>
    </lineage>
</organism>
<accession>A0A9E6MZ44</accession>
<evidence type="ECO:0000313" key="2">
    <source>
        <dbReference type="Proteomes" id="UP000683551"/>
    </source>
</evidence>
<protein>
    <recommendedName>
        <fullName evidence="3">Deoxynucleotide monophosphate kinase</fullName>
    </recommendedName>
</protein>
<dbReference type="EMBL" id="CP071137">
    <property type="protein sequence ID" value="QWY77742.1"/>
    <property type="molecule type" value="Genomic_DNA"/>
</dbReference>
<dbReference type="SUPFAM" id="SSF52540">
    <property type="entry name" value="P-loop containing nucleoside triphosphate hydrolases"/>
    <property type="match status" value="1"/>
</dbReference>
<reference evidence="1" key="1">
    <citation type="submission" date="2021-02" db="EMBL/GenBank/DDBJ databases">
        <title>Comparative genomics of Ferrovum myxofaciens strains, predominant extremophile bacteria forming large biofilm stalactites in acid mine ecosystems.</title>
        <authorList>
            <person name="Burkartova K."/>
            <person name="Ridl J."/>
            <person name="Pajer P."/>
            <person name="Falteisek L."/>
        </authorList>
    </citation>
    <scope>NUCLEOTIDE SEQUENCE</scope>
    <source>
        <strain evidence="1">MI1III</strain>
    </source>
</reference>
<dbReference type="RefSeq" id="WP_273145127.1">
    <property type="nucleotide sequence ID" value="NZ_CP053675.1"/>
</dbReference>
<dbReference type="AlphaFoldDB" id="A0A9E6MZ44"/>
<dbReference type="Proteomes" id="UP000683551">
    <property type="component" value="Chromosome"/>
</dbReference>
<proteinExistence type="predicted"/>
<sequence length="188" mass="20777">MKKPILIGLSGRAGSGKDTTANLLVQEFMARKMQVKTLSFAGKLKEVICDVFGVDPVVFDDRTLKNAPMLALGGRTPREVAQFLGTEAFRTVRHEVWVDCAMKQAQKYLNQGVSVIITDVRFVNEAQAIASYGVLVCLERDSVEVYNHASETEIGEIKTQYASWLLTNNGTMNELGADVCQLAQEIFK</sequence>
<dbReference type="CDD" id="cd02019">
    <property type="entry name" value="NK"/>
    <property type="match status" value="1"/>
</dbReference>
<dbReference type="InterPro" id="IPR027417">
    <property type="entry name" value="P-loop_NTPase"/>
</dbReference>
<evidence type="ECO:0008006" key="3">
    <source>
        <dbReference type="Google" id="ProtNLM"/>
    </source>
</evidence>